<protein>
    <submittedName>
        <fullName evidence="1">Uncharacterized protein</fullName>
    </submittedName>
</protein>
<accession>A0A0A8YRN7</accession>
<sequence length="35" mass="4201">MFLDYDGTLSPRTKSGLKYRRGQLSYITYFFYVRG</sequence>
<reference evidence="1" key="2">
    <citation type="journal article" date="2015" name="Data Brief">
        <title>Shoot transcriptome of the giant reed, Arundo donax.</title>
        <authorList>
            <person name="Barrero R.A."/>
            <person name="Guerrero F.D."/>
            <person name="Moolhuijzen P."/>
            <person name="Goolsby J.A."/>
            <person name="Tidwell J."/>
            <person name="Bellgard S.E."/>
            <person name="Bellgard M.I."/>
        </authorList>
    </citation>
    <scope>NUCLEOTIDE SEQUENCE</scope>
    <source>
        <tissue evidence="1">Shoot tissue taken approximately 20 cm above the soil surface</tissue>
    </source>
</reference>
<reference evidence="1" key="1">
    <citation type="submission" date="2014-09" db="EMBL/GenBank/DDBJ databases">
        <authorList>
            <person name="Magalhaes I.L.F."/>
            <person name="Oliveira U."/>
            <person name="Santos F.R."/>
            <person name="Vidigal T.H.D.A."/>
            <person name="Brescovit A.D."/>
            <person name="Santos A.J."/>
        </authorList>
    </citation>
    <scope>NUCLEOTIDE SEQUENCE</scope>
    <source>
        <tissue evidence="1">Shoot tissue taken approximately 20 cm above the soil surface</tissue>
    </source>
</reference>
<dbReference type="EMBL" id="GBRH01270380">
    <property type="protein sequence ID" value="JAD27515.1"/>
    <property type="molecule type" value="Transcribed_RNA"/>
</dbReference>
<organism evidence="1">
    <name type="scientific">Arundo donax</name>
    <name type="common">Giant reed</name>
    <name type="synonym">Donax arundinaceus</name>
    <dbReference type="NCBI Taxonomy" id="35708"/>
    <lineage>
        <taxon>Eukaryota</taxon>
        <taxon>Viridiplantae</taxon>
        <taxon>Streptophyta</taxon>
        <taxon>Embryophyta</taxon>
        <taxon>Tracheophyta</taxon>
        <taxon>Spermatophyta</taxon>
        <taxon>Magnoliopsida</taxon>
        <taxon>Liliopsida</taxon>
        <taxon>Poales</taxon>
        <taxon>Poaceae</taxon>
        <taxon>PACMAD clade</taxon>
        <taxon>Arundinoideae</taxon>
        <taxon>Arundineae</taxon>
        <taxon>Arundo</taxon>
    </lineage>
</organism>
<name>A0A0A8YRN7_ARUDO</name>
<evidence type="ECO:0000313" key="1">
    <source>
        <dbReference type="EMBL" id="JAD27515.1"/>
    </source>
</evidence>
<proteinExistence type="predicted"/>
<dbReference type="AlphaFoldDB" id="A0A0A8YRN7"/>